<gene>
    <name evidence="3" type="ORF">CROS1456_LOCUS9247</name>
    <name evidence="4" type="ORF">CROS1456_LOCUS9257</name>
</gene>
<feature type="chain" id="PRO_5035681027" description="Chitin-binding type-4 domain-containing protein" evidence="2">
    <location>
        <begin position="35"/>
        <end position="443"/>
    </location>
</feature>
<accession>A0A7S3FUS9</accession>
<feature type="compositionally biased region" description="Pro residues" evidence="1">
    <location>
        <begin position="292"/>
        <end position="319"/>
    </location>
</feature>
<evidence type="ECO:0008006" key="5">
    <source>
        <dbReference type="Google" id="ProtNLM"/>
    </source>
</evidence>
<name>A0A7S3FUS9_9CHLO</name>
<organism evidence="4">
    <name type="scientific">Chloropicon roscoffensis</name>
    <dbReference type="NCBI Taxonomy" id="1461544"/>
    <lineage>
        <taxon>Eukaryota</taxon>
        <taxon>Viridiplantae</taxon>
        <taxon>Chlorophyta</taxon>
        <taxon>Chloropicophyceae</taxon>
        <taxon>Chloropicales</taxon>
        <taxon>Chloropicaceae</taxon>
        <taxon>Chloropicon</taxon>
    </lineage>
</organism>
<keyword evidence="2" id="KW-0732">Signal</keyword>
<reference evidence="4" key="1">
    <citation type="submission" date="2021-01" db="EMBL/GenBank/DDBJ databases">
        <authorList>
            <person name="Corre E."/>
            <person name="Pelletier E."/>
            <person name="Niang G."/>
            <person name="Scheremetjew M."/>
            <person name="Finn R."/>
            <person name="Kale V."/>
            <person name="Holt S."/>
            <person name="Cochrane G."/>
            <person name="Meng A."/>
            <person name="Brown T."/>
            <person name="Cohen L."/>
        </authorList>
    </citation>
    <scope>NUCLEOTIDE SEQUENCE</scope>
    <source>
        <strain evidence="4">RCC1871</strain>
    </source>
</reference>
<evidence type="ECO:0000313" key="4">
    <source>
        <dbReference type="EMBL" id="CAE0196160.1"/>
    </source>
</evidence>
<dbReference type="EMBL" id="HBHZ01011976">
    <property type="protein sequence ID" value="CAE0196160.1"/>
    <property type="molecule type" value="Transcribed_RNA"/>
</dbReference>
<evidence type="ECO:0000313" key="3">
    <source>
        <dbReference type="EMBL" id="CAE0196150.1"/>
    </source>
</evidence>
<dbReference type="AlphaFoldDB" id="A0A7S3FUS9"/>
<sequence>MAGARKRAAGGALPSTAIALVLLAVACLVHHASAHGLMLGTRQHLAWKDTQAGWPYGPRQPEWNPHSMNRAGVCGTSQTDATRNYNNPKDVNGNPFTPPVTETYIAGRTYEFEFVITAHHYGHVELRLCKDWRAPTQACFDEHELEFVSDEIYGAPRDPANPGRGYLAPSAHIDMKVPSSPGQFASGMLFRMKFRIPLSVGSCEHCALQWTYVTANTCLVDGYRQYNFPSPTWWAPHLGDCPYTKNWPRDGSVFPEMFWNCADVKVLPAGSNPATAPQPQPHPPVVVVVDPTPQPPPPPVVVTPPPPPPPPPKPQPPQVVTPNGNMVPDWGRCGGMNMCGRDAPCARCMNSAQECRSDDGNKWYWQCVPKRTRPAGQATVLARDPVRDPVQPAANAVRPWGQCGGKGHDCARDAACSPCKRHPRNGRQFTCKRGNEWYWQCKP</sequence>
<feature type="region of interest" description="Disordered" evidence="1">
    <location>
        <begin position="272"/>
        <end position="323"/>
    </location>
</feature>
<evidence type="ECO:0000256" key="2">
    <source>
        <dbReference type="SAM" id="SignalP"/>
    </source>
</evidence>
<proteinExistence type="predicted"/>
<feature type="signal peptide" evidence="2">
    <location>
        <begin position="1"/>
        <end position="34"/>
    </location>
</feature>
<dbReference type="EMBL" id="HBHZ01011965">
    <property type="protein sequence ID" value="CAE0196150.1"/>
    <property type="molecule type" value="Transcribed_RNA"/>
</dbReference>
<evidence type="ECO:0000256" key="1">
    <source>
        <dbReference type="SAM" id="MobiDB-lite"/>
    </source>
</evidence>
<dbReference type="PROSITE" id="PS51257">
    <property type="entry name" value="PROKAR_LIPOPROTEIN"/>
    <property type="match status" value="1"/>
</dbReference>
<protein>
    <recommendedName>
        <fullName evidence="5">Chitin-binding type-4 domain-containing protein</fullName>
    </recommendedName>
</protein>